<dbReference type="SUPFAM" id="SSF52540">
    <property type="entry name" value="P-loop containing nucleoside triphosphate hydrolases"/>
    <property type="match status" value="1"/>
</dbReference>
<dbReference type="GO" id="GO:0006952">
    <property type="term" value="P:defense response"/>
    <property type="evidence" value="ECO:0007669"/>
    <property type="project" value="UniProtKB-KW"/>
</dbReference>
<evidence type="ECO:0000313" key="3">
    <source>
        <dbReference type="EMBL" id="CAB4320355.1"/>
    </source>
</evidence>
<evidence type="ECO:0000313" key="4">
    <source>
        <dbReference type="Proteomes" id="UP000507245"/>
    </source>
</evidence>
<dbReference type="InterPro" id="IPR002182">
    <property type="entry name" value="NB-ARC"/>
</dbReference>
<dbReference type="Gene3D" id="1.10.8.430">
    <property type="entry name" value="Helical domain of apoptotic protease-activating factors"/>
    <property type="match status" value="1"/>
</dbReference>
<keyword evidence="1" id="KW-0611">Plant defense</keyword>
<protein>
    <recommendedName>
        <fullName evidence="2">NB-ARC domain-containing protein</fullName>
    </recommendedName>
</protein>
<organism evidence="3 4">
    <name type="scientific">Prunus armeniaca</name>
    <name type="common">Apricot</name>
    <name type="synonym">Armeniaca vulgaris</name>
    <dbReference type="NCBI Taxonomy" id="36596"/>
    <lineage>
        <taxon>Eukaryota</taxon>
        <taxon>Viridiplantae</taxon>
        <taxon>Streptophyta</taxon>
        <taxon>Embryophyta</taxon>
        <taxon>Tracheophyta</taxon>
        <taxon>Spermatophyta</taxon>
        <taxon>Magnoliopsida</taxon>
        <taxon>eudicotyledons</taxon>
        <taxon>Gunneridae</taxon>
        <taxon>Pentapetalae</taxon>
        <taxon>rosids</taxon>
        <taxon>fabids</taxon>
        <taxon>Rosales</taxon>
        <taxon>Rosaceae</taxon>
        <taxon>Amygdaloideae</taxon>
        <taxon>Amygdaleae</taxon>
        <taxon>Prunus</taxon>
    </lineage>
</organism>
<reference evidence="4" key="1">
    <citation type="journal article" date="2020" name="Genome Biol.">
        <title>Gamete binning: chromosome-level and haplotype-resolved genome assembly enabled by high-throughput single-cell sequencing of gamete genomes.</title>
        <authorList>
            <person name="Campoy J.A."/>
            <person name="Sun H."/>
            <person name="Goel M."/>
            <person name="Jiao W.-B."/>
            <person name="Folz-Donahue K."/>
            <person name="Wang N."/>
            <person name="Rubio M."/>
            <person name="Liu C."/>
            <person name="Kukat C."/>
            <person name="Ruiz D."/>
            <person name="Huettel B."/>
            <person name="Schneeberger K."/>
        </authorList>
    </citation>
    <scope>NUCLEOTIDE SEQUENCE [LARGE SCALE GENOMIC DNA]</scope>
    <source>
        <strain evidence="4">cv. Rojo Pasion</strain>
    </source>
</reference>
<dbReference type="Proteomes" id="UP000507245">
    <property type="component" value="Unassembled WGS sequence"/>
</dbReference>
<feature type="domain" description="NB-ARC" evidence="2">
    <location>
        <begin position="9"/>
        <end position="105"/>
    </location>
</feature>
<dbReference type="GO" id="GO:0043531">
    <property type="term" value="F:ADP binding"/>
    <property type="evidence" value="ECO:0007669"/>
    <property type="project" value="InterPro"/>
</dbReference>
<dbReference type="PANTHER" id="PTHR36766:SF59">
    <property type="entry name" value="DISEASE RESISTANCE PROTEIN RGA2-LIKE"/>
    <property type="match status" value="1"/>
</dbReference>
<dbReference type="InterPro" id="IPR027417">
    <property type="entry name" value="P-loop_NTPase"/>
</dbReference>
<dbReference type="Gene3D" id="3.40.50.300">
    <property type="entry name" value="P-loop containing nucleotide triphosphate hydrolases"/>
    <property type="match status" value="1"/>
</dbReference>
<proteinExistence type="predicted"/>
<dbReference type="PANTHER" id="PTHR36766">
    <property type="entry name" value="PLANT BROAD-SPECTRUM MILDEW RESISTANCE PROTEIN RPW8"/>
    <property type="match status" value="1"/>
</dbReference>
<keyword evidence="4" id="KW-1185">Reference proteome</keyword>
<gene>
    <name evidence="3" type="ORF">ORAREDHAP_LOCUS49117</name>
</gene>
<dbReference type="PRINTS" id="PR00364">
    <property type="entry name" value="DISEASERSIST"/>
</dbReference>
<dbReference type="InterPro" id="IPR042197">
    <property type="entry name" value="Apaf_helical"/>
</dbReference>
<dbReference type="EMBL" id="CAEKKB010000008">
    <property type="protein sequence ID" value="CAB4320355.1"/>
    <property type="molecule type" value="Genomic_DNA"/>
</dbReference>
<dbReference type="Pfam" id="PF00931">
    <property type="entry name" value="NB-ARC"/>
    <property type="match status" value="1"/>
</dbReference>
<sequence length="199" mass="23450">MKAAIEWETEDECKLSGIELLQSRLSKLLQKKRCLIVLDDVWTEDQDDWDELRPLFRAGLDGCKIIVTTRRRKIPLIMDFPNSPFYLNGLKDDDCWSLFKQGAFRCGEEEKYPNLTRIGKEIITKFGGVPLAVKCLGRSMRLKREEKQWLFMRDCELWELDESQHKVFPALMLSLPPHLRQCFAFFSLFPKIMRSRSRS</sequence>
<name>A0A6J5Y8V3_PRUAR</name>
<evidence type="ECO:0000259" key="2">
    <source>
        <dbReference type="Pfam" id="PF00931"/>
    </source>
</evidence>
<dbReference type="OrthoDB" id="1194447at2759"/>
<accession>A0A6J5Y8V3</accession>
<evidence type="ECO:0000256" key="1">
    <source>
        <dbReference type="ARBA" id="ARBA00022821"/>
    </source>
</evidence>
<dbReference type="AlphaFoldDB" id="A0A6J5Y8V3"/>